<sequence length="132" mass="14100">MSNDFTDVGDPSPADLAAIEAEWPEIQADIDALADPDAVDALVAHIEAIESGALAVPRRRRTERVLLTAIRGLVNRHVCRSSQLTEVAMTSDCRFGCKVLRCGECGGEQVSHRAAYGCPIGRAELTALRAVA</sequence>
<dbReference type="InterPro" id="IPR046251">
    <property type="entry name" value="DUF6284"/>
</dbReference>
<accession>A0ABQ3WCF8</accession>
<comment type="caution">
    <text evidence="1">The sequence shown here is derived from an EMBL/GenBank/DDBJ whole genome shotgun (WGS) entry which is preliminary data.</text>
</comment>
<evidence type="ECO:0000313" key="1">
    <source>
        <dbReference type="EMBL" id="GID44712.1"/>
    </source>
</evidence>
<organism evidence="1">
    <name type="scientific">Actinoplanes campanulatus</name>
    <dbReference type="NCBI Taxonomy" id="113559"/>
    <lineage>
        <taxon>Bacteria</taxon>
        <taxon>Bacillati</taxon>
        <taxon>Actinomycetota</taxon>
        <taxon>Actinomycetes</taxon>
        <taxon>Micromonosporales</taxon>
        <taxon>Micromonosporaceae</taxon>
        <taxon>Actinoplanes</taxon>
    </lineage>
</organism>
<protein>
    <submittedName>
        <fullName evidence="1">Uncharacterized protein</fullName>
    </submittedName>
</protein>
<dbReference type="Pfam" id="PF19801">
    <property type="entry name" value="DUF6284"/>
    <property type="match status" value="1"/>
</dbReference>
<dbReference type="RefSeq" id="WP_204295314.1">
    <property type="nucleotide sequence ID" value="NZ_BAAAGQ010000007.1"/>
</dbReference>
<name>A0ABQ3WCF8_9ACTN</name>
<reference evidence="1" key="1">
    <citation type="submission" date="2021-01" db="EMBL/GenBank/DDBJ databases">
        <title>Whole genome shotgun sequence of Actinoplanes capillaceus NBRC 16408.</title>
        <authorList>
            <person name="Komaki H."/>
            <person name="Tamura T."/>
        </authorList>
    </citation>
    <scope>NUCLEOTIDE SEQUENCE [LARGE SCALE GENOMIC DNA]</scope>
    <source>
        <strain evidence="1">NBRC 16408</strain>
    </source>
</reference>
<proteinExistence type="predicted"/>
<dbReference type="EMBL" id="BOMF01000037">
    <property type="protein sequence ID" value="GID44712.1"/>
    <property type="molecule type" value="Genomic_DNA"/>
</dbReference>
<gene>
    <name evidence="1" type="ORF">Aca07nite_19870</name>
</gene>